<dbReference type="GO" id="GO:0009225">
    <property type="term" value="P:nucleotide-sugar metabolic process"/>
    <property type="evidence" value="ECO:0007669"/>
    <property type="project" value="TreeGrafter"/>
</dbReference>
<protein>
    <recommendedName>
        <fullName evidence="2">poly(ADP-ribose) glycohydrolase</fullName>
        <ecNumber evidence="2">3.2.1.143</ecNumber>
    </recommendedName>
</protein>
<proteinExistence type="inferred from homology"/>
<sequence>MGGREKLLPLKWEPAEAAFKWSTGLRRALHRLSQGAAVRTGLALADFISQVADQDTDFQSADGVAFYFDGCLEPQEKALFFDKTLPRMADLALRLPELLAEQSEQTRSMAGELKDSDDERVLLPLSLRILCSQQPGLILMSQELAASLLSCAFLCLFPVARRDEHQLPAINMDTMFEALRLRPSQAQKVHCLVNYFNRVCEFMPEGTISYERKVLSRGDKVMQPGFWGRNHGGLCSFEVVEDGKIEDVGWEYAQVDFANKFLGGGVLRLGCLQEEIRFMLSPELIVGMLFLPAMAENEVIEIIGSERFSNYSGYGGSFRYAGNFVDSTSKDSWGRRCTKIIAMDAVEWPGESQFQEKLLLREVCKAYCGFLSTEKVPSICEGAEKRREYEGIATGNWGCGAFGGDLSIKSMLQWIAASEAGWSTVKYYTFRDKKAERLHEAVRHIVENKYDMGQLWSALVSYGKLRGSLDKSCDFFSWLVKTSL</sequence>
<feature type="binding site" evidence="5">
    <location>
        <position position="259"/>
    </location>
    <ligand>
        <name>substrate</name>
    </ligand>
</feature>
<evidence type="ECO:0000313" key="8">
    <source>
        <dbReference type="EMBL" id="KAG0579976.1"/>
    </source>
</evidence>
<dbReference type="EMBL" id="CM026424">
    <property type="protein sequence ID" value="KAG0579976.1"/>
    <property type="molecule type" value="Genomic_DNA"/>
</dbReference>
<accession>A0A8T0IAP0</accession>
<gene>
    <name evidence="8" type="ORF">KC19_4G139500</name>
</gene>
<dbReference type="GO" id="GO:0005737">
    <property type="term" value="C:cytoplasm"/>
    <property type="evidence" value="ECO:0007669"/>
    <property type="project" value="TreeGrafter"/>
</dbReference>
<dbReference type="PANTHER" id="PTHR12837">
    <property type="entry name" value="POLY ADP-RIBOSE GLYCOHYDROLASE"/>
    <property type="match status" value="1"/>
</dbReference>
<evidence type="ECO:0000259" key="7">
    <source>
        <dbReference type="Pfam" id="PF20811"/>
    </source>
</evidence>
<name>A0A8T0IAP0_CERPU</name>
<feature type="binding site" evidence="5">
    <location>
        <position position="314"/>
    </location>
    <ligand>
        <name>substrate</name>
    </ligand>
</feature>
<dbReference type="Proteomes" id="UP000822688">
    <property type="component" value="Chromosome 4"/>
</dbReference>
<dbReference type="GO" id="GO:0005975">
    <property type="term" value="P:carbohydrate metabolic process"/>
    <property type="evidence" value="ECO:0007669"/>
    <property type="project" value="InterPro"/>
</dbReference>
<dbReference type="GO" id="GO:0004649">
    <property type="term" value="F:poly(ADP-ribose) glycohydrolase activity"/>
    <property type="evidence" value="ECO:0007669"/>
    <property type="project" value="UniProtKB-EC"/>
</dbReference>
<dbReference type="GO" id="GO:1990966">
    <property type="term" value="P:ATP generation from poly-ADP-D-ribose"/>
    <property type="evidence" value="ECO:0007669"/>
    <property type="project" value="TreeGrafter"/>
</dbReference>
<feature type="domain" description="PARG catalytic Macro" evidence="6">
    <location>
        <begin position="227"/>
        <end position="436"/>
    </location>
</feature>
<dbReference type="Pfam" id="PF05028">
    <property type="entry name" value="PARG_cat_C"/>
    <property type="match status" value="1"/>
</dbReference>
<organism evidence="8 9">
    <name type="scientific">Ceratodon purpureus</name>
    <name type="common">Fire moss</name>
    <name type="synonym">Dicranum purpureum</name>
    <dbReference type="NCBI Taxonomy" id="3225"/>
    <lineage>
        <taxon>Eukaryota</taxon>
        <taxon>Viridiplantae</taxon>
        <taxon>Streptophyta</taxon>
        <taxon>Embryophyta</taxon>
        <taxon>Bryophyta</taxon>
        <taxon>Bryophytina</taxon>
        <taxon>Bryopsida</taxon>
        <taxon>Dicranidae</taxon>
        <taxon>Pseudoditrichales</taxon>
        <taxon>Ditrichaceae</taxon>
        <taxon>Ceratodon</taxon>
    </lineage>
</organism>
<feature type="domain" description="PARG helical" evidence="7">
    <location>
        <begin position="73"/>
        <end position="212"/>
    </location>
</feature>
<feature type="active site" evidence="4">
    <location>
        <position position="274"/>
    </location>
</feature>
<reference evidence="8" key="1">
    <citation type="submission" date="2020-06" db="EMBL/GenBank/DDBJ databases">
        <title>WGS assembly of Ceratodon purpureus strain R40.</title>
        <authorList>
            <person name="Carey S.B."/>
            <person name="Jenkins J."/>
            <person name="Shu S."/>
            <person name="Lovell J.T."/>
            <person name="Sreedasyam A."/>
            <person name="Maumus F."/>
            <person name="Tiley G.P."/>
            <person name="Fernandez-Pozo N."/>
            <person name="Barry K."/>
            <person name="Chen C."/>
            <person name="Wang M."/>
            <person name="Lipzen A."/>
            <person name="Daum C."/>
            <person name="Saski C.A."/>
            <person name="Payton A.C."/>
            <person name="Mcbreen J.C."/>
            <person name="Conrad R.E."/>
            <person name="Kollar L.M."/>
            <person name="Olsson S."/>
            <person name="Huttunen S."/>
            <person name="Landis J.B."/>
            <person name="Wickett N.J."/>
            <person name="Johnson M.G."/>
            <person name="Rensing S.A."/>
            <person name="Grimwood J."/>
            <person name="Schmutz J."/>
            <person name="Mcdaniel S.F."/>
        </authorList>
    </citation>
    <scope>NUCLEOTIDE SEQUENCE</scope>
    <source>
        <strain evidence="8">R40</strain>
    </source>
</reference>
<evidence type="ECO:0000256" key="1">
    <source>
        <dbReference type="ARBA" id="ARBA00009545"/>
    </source>
</evidence>
<dbReference type="GO" id="GO:0005634">
    <property type="term" value="C:nucleus"/>
    <property type="evidence" value="ECO:0007669"/>
    <property type="project" value="TreeGrafter"/>
</dbReference>
<evidence type="ECO:0000259" key="6">
    <source>
        <dbReference type="Pfam" id="PF05028"/>
    </source>
</evidence>
<dbReference type="Pfam" id="PF20811">
    <property type="entry name" value="PARG_cat_N"/>
    <property type="match status" value="1"/>
</dbReference>
<dbReference type="InterPro" id="IPR046372">
    <property type="entry name" value="PARG_cat_C"/>
</dbReference>
<evidence type="ECO:0000313" key="9">
    <source>
        <dbReference type="Proteomes" id="UP000822688"/>
    </source>
</evidence>
<keyword evidence="3" id="KW-0378">Hydrolase</keyword>
<evidence type="ECO:0000256" key="4">
    <source>
        <dbReference type="PIRSR" id="PIRSR607724-1"/>
    </source>
</evidence>
<dbReference type="OrthoDB" id="1937899at2759"/>
<comment type="similarity">
    <text evidence="1">Belongs to the poly(ADP-ribose) glycohydrolase family.</text>
</comment>
<dbReference type="AlphaFoldDB" id="A0A8T0IAP0"/>
<dbReference type="PANTHER" id="PTHR12837:SF0">
    <property type="entry name" value="POLY(ADP-RIBOSE) GLYCOHYDROLASE"/>
    <property type="match status" value="1"/>
</dbReference>
<keyword evidence="9" id="KW-1185">Reference proteome</keyword>
<comment type="caution">
    <text evidence="8">The sequence shown here is derived from an EMBL/GenBank/DDBJ whole genome shotgun (WGS) entry which is preliminary data.</text>
</comment>
<dbReference type="EC" id="3.2.1.143" evidence="2"/>
<evidence type="ECO:0000256" key="2">
    <source>
        <dbReference type="ARBA" id="ARBA00012255"/>
    </source>
</evidence>
<evidence type="ECO:0000256" key="3">
    <source>
        <dbReference type="ARBA" id="ARBA00022801"/>
    </source>
</evidence>
<dbReference type="InterPro" id="IPR048362">
    <property type="entry name" value="PARG_helical"/>
</dbReference>
<evidence type="ECO:0000256" key="5">
    <source>
        <dbReference type="PIRSR" id="PIRSR607724-2"/>
    </source>
</evidence>
<feature type="binding site" evidence="5">
    <location>
        <position position="273"/>
    </location>
    <ligand>
        <name>substrate</name>
    </ligand>
</feature>
<dbReference type="InterPro" id="IPR007724">
    <property type="entry name" value="Poly_GlycHdrlase"/>
</dbReference>
<feature type="active site" evidence="4">
    <location>
        <position position="256"/>
    </location>
</feature>
<feature type="active site" evidence="4">
    <location>
        <position position="275"/>
    </location>
</feature>
<dbReference type="GO" id="GO:0006282">
    <property type="term" value="P:regulation of DNA repair"/>
    <property type="evidence" value="ECO:0007669"/>
    <property type="project" value="InterPro"/>
</dbReference>